<accession>A0A4D7QH08</accession>
<sequence>MSDDRFPVGTALPEQRYGPITQSDIAAYALASGDDNPIHVDAEAARAIGLPGTVVQGMLMMAYADQALAKWFPEGQIGKLSCRFAAPLLAGDSLAVSARVVQVSDLESGRSLTLRLILRNSDAKVIAMAEAAVAM</sequence>
<proteinExistence type="predicted"/>
<protein>
    <recommendedName>
        <fullName evidence="1">MaoC-like domain-containing protein</fullName>
    </recommendedName>
</protein>
<dbReference type="InterPro" id="IPR002539">
    <property type="entry name" value="MaoC-like_dom"/>
</dbReference>
<dbReference type="RefSeq" id="WP_137099497.1">
    <property type="nucleotide sequence ID" value="NZ_CP039865.1"/>
</dbReference>
<evidence type="ECO:0000259" key="1">
    <source>
        <dbReference type="Pfam" id="PF01575"/>
    </source>
</evidence>
<dbReference type="KEGG" id="paqt:E8L99_10585"/>
<dbReference type="InterPro" id="IPR029069">
    <property type="entry name" value="HotDog_dom_sf"/>
</dbReference>
<dbReference type="SUPFAM" id="SSF54637">
    <property type="entry name" value="Thioesterase/thiol ester dehydrase-isomerase"/>
    <property type="match status" value="1"/>
</dbReference>
<dbReference type="GO" id="GO:0004312">
    <property type="term" value="F:fatty acid synthase activity"/>
    <property type="evidence" value="ECO:0007669"/>
    <property type="project" value="InterPro"/>
</dbReference>
<dbReference type="GO" id="GO:0019171">
    <property type="term" value="F:(3R)-hydroxyacyl-[acyl-carrier-protein] dehydratase activity"/>
    <property type="evidence" value="ECO:0007669"/>
    <property type="project" value="TreeGrafter"/>
</dbReference>
<evidence type="ECO:0000313" key="3">
    <source>
        <dbReference type="Proteomes" id="UP000298588"/>
    </source>
</evidence>
<dbReference type="InterPro" id="IPR003965">
    <property type="entry name" value="Fatty_acid_synthase"/>
</dbReference>
<dbReference type="Proteomes" id="UP000298588">
    <property type="component" value="Chromosome"/>
</dbReference>
<keyword evidence="3" id="KW-1185">Reference proteome</keyword>
<dbReference type="InterPro" id="IPR050965">
    <property type="entry name" value="UPF0336/Enoyl-CoA_hydratase"/>
</dbReference>
<evidence type="ECO:0000313" key="2">
    <source>
        <dbReference type="EMBL" id="QCK86165.1"/>
    </source>
</evidence>
<gene>
    <name evidence="2" type="ORF">E8L99_10585</name>
</gene>
<reference evidence="2 3" key="1">
    <citation type="submission" date="2019-04" db="EMBL/GenBank/DDBJ databases">
        <title>Phreatobacter aquaticus sp. nov.</title>
        <authorList>
            <person name="Choi A."/>
            <person name="Baek K."/>
        </authorList>
    </citation>
    <scope>NUCLEOTIDE SEQUENCE [LARGE SCALE GENOMIC DNA]</scope>
    <source>
        <strain evidence="2 3">NMCR1094</strain>
    </source>
</reference>
<dbReference type="PANTHER" id="PTHR43437">
    <property type="entry name" value="HYDROXYACYL-THIOESTER DEHYDRATASE TYPE 2, MITOCHONDRIAL-RELATED"/>
    <property type="match status" value="1"/>
</dbReference>
<dbReference type="Gene3D" id="3.10.129.10">
    <property type="entry name" value="Hotdog Thioesterase"/>
    <property type="match status" value="1"/>
</dbReference>
<dbReference type="PANTHER" id="PTHR43437:SF3">
    <property type="entry name" value="HYDROXYACYL-THIOESTER DEHYDRATASE TYPE 2, MITOCHONDRIAL"/>
    <property type="match status" value="1"/>
</dbReference>
<dbReference type="GO" id="GO:0006633">
    <property type="term" value="P:fatty acid biosynthetic process"/>
    <property type="evidence" value="ECO:0007669"/>
    <property type="project" value="InterPro"/>
</dbReference>
<organism evidence="2 3">
    <name type="scientific">Phreatobacter aquaticus</name>
    <dbReference type="NCBI Taxonomy" id="2570229"/>
    <lineage>
        <taxon>Bacteria</taxon>
        <taxon>Pseudomonadati</taxon>
        <taxon>Pseudomonadota</taxon>
        <taxon>Alphaproteobacteria</taxon>
        <taxon>Hyphomicrobiales</taxon>
        <taxon>Phreatobacteraceae</taxon>
        <taxon>Phreatobacter</taxon>
    </lineage>
</organism>
<dbReference type="AlphaFoldDB" id="A0A4D7QH08"/>
<dbReference type="EMBL" id="CP039865">
    <property type="protein sequence ID" value="QCK86165.1"/>
    <property type="molecule type" value="Genomic_DNA"/>
</dbReference>
<dbReference type="PRINTS" id="PR01483">
    <property type="entry name" value="FASYNTHASE"/>
</dbReference>
<dbReference type="OrthoDB" id="9796589at2"/>
<feature type="domain" description="MaoC-like" evidence="1">
    <location>
        <begin position="14"/>
        <end position="109"/>
    </location>
</feature>
<dbReference type="GO" id="GO:0005835">
    <property type="term" value="C:fatty acid synthase complex"/>
    <property type="evidence" value="ECO:0007669"/>
    <property type="project" value="InterPro"/>
</dbReference>
<dbReference type="CDD" id="cd03441">
    <property type="entry name" value="R_hydratase_like"/>
    <property type="match status" value="1"/>
</dbReference>
<dbReference type="Pfam" id="PF01575">
    <property type="entry name" value="MaoC_dehydratas"/>
    <property type="match status" value="1"/>
</dbReference>
<name>A0A4D7QH08_9HYPH</name>